<reference evidence="1" key="1">
    <citation type="journal article" date="2014" name="Front. Microbiol.">
        <title>High frequency of phylogenetically diverse reductive dehalogenase-homologous genes in deep subseafloor sedimentary metagenomes.</title>
        <authorList>
            <person name="Kawai M."/>
            <person name="Futagami T."/>
            <person name="Toyoda A."/>
            <person name="Takaki Y."/>
            <person name="Nishi S."/>
            <person name="Hori S."/>
            <person name="Arai W."/>
            <person name="Tsubouchi T."/>
            <person name="Morono Y."/>
            <person name="Uchiyama I."/>
            <person name="Ito T."/>
            <person name="Fujiyama A."/>
            <person name="Inagaki F."/>
            <person name="Takami H."/>
        </authorList>
    </citation>
    <scope>NUCLEOTIDE SEQUENCE</scope>
    <source>
        <strain evidence="1">Expedition CK06-06</strain>
    </source>
</reference>
<comment type="caution">
    <text evidence="1">The sequence shown here is derived from an EMBL/GenBank/DDBJ whole genome shotgun (WGS) entry which is preliminary data.</text>
</comment>
<proteinExistence type="predicted"/>
<name>X0URH1_9ZZZZ</name>
<sequence length="128" mass="14717">METPELEIVDLGELTPELVAERHGTIQALWWGEVWPGNLERERSYSERYLFIKGSSPVILTAPHAVPHDRGNYNGRNRLKPQDEFTDLIVFRVCQEAKCFGLVPLTKLRDPNVDNFDGPKARETPFLR</sequence>
<feature type="non-terminal residue" evidence="1">
    <location>
        <position position="128"/>
    </location>
</feature>
<evidence type="ECO:0000313" key="1">
    <source>
        <dbReference type="EMBL" id="GAG02878.1"/>
    </source>
</evidence>
<organism evidence="1">
    <name type="scientific">marine sediment metagenome</name>
    <dbReference type="NCBI Taxonomy" id="412755"/>
    <lineage>
        <taxon>unclassified sequences</taxon>
        <taxon>metagenomes</taxon>
        <taxon>ecological metagenomes</taxon>
    </lineage>
</organism>
<dbReference type="AlphaFoldDB" id="X0URH1"/>
<accession>X0URH1</accession>
<protein>
    <submittedName>
        <fullName evidence="1">Uncharacterized protein</fullName>
    </submittedName>
</protein>
<gene>
    <name evidence="1" type="ORF">S01H1_38163</name>
</gene>
<dbReference type="EMBL" id="BARS01024007">
    <property type="protein sequence ID" value="GAG02878.1"/>
    <property type="molecule type" value="Genomic_DNA"/>
</dbReference>